<evidence type="ECO:0000256" key="1">
    <source>
        <dbReference type="ARBA" id="ARBA00023277"/>
    </source>
</evidence>
<reference evidence="4 5" key="2">
    <citation type="journal article" date="2016" name="ISME J.">
        <title>Characterization of the first cultured representative of Verrucomicrobia subdivision 5 indicates the proposal of a novel phylum.</title>
        <authorList>
            <person name="Spring S."/>
            <person name="Bunk B."/>
            <person name="Sproer C."/>
            <person name="Schumann P."/>
            <person name="Rohde M."/>
            <person name="Tindall B.J."/>
            <person name="Klenk H.P."/>
        </authorList>
    </citation>
    <scope>NUCLEOTIDE SEQUENCE [LARGE SCALE GENOMIC DNA]</scope>
    <source>
        <strain evidence="4 5">L21-Fru-AB</strain>
    </source>
</reference>
<dbReference type="KEGG" id="vbl:L21SP4_01220"/>
<dbReference type="GO" id="GO:0008810">
    <property type="term" value="F:cellulase activity"/>
    <property type="evidence" value="ECO:0007669"/>
    <property type="project" value="InterPro"/>
</dbReference>
<dbReference type="AlphaFoldDB" id="A0A0G3EDQ6"/>
<dbReference type="InterPro" id="IPR013783">
    <property type="entry name" value="Ig-like_fold"/>
</dbReference>
<dbReference type="InterPro" id="IPR008928">
    <property type="entry name" value="6-hairpin_glycosidase_sf"/>
</dbReference>
<evidence type="ECO:0000313" key="5">
    <source>
        <dbReference type="Proteomes" id="UP000035268"/>
    </source>
</evidence>
<organism evidence="4 5">
    <name type="scientific">Kiritimatiella glycovorans</name>
    <dbReference type="NCBI Taxonomy" id="1307763"/>
    <lineage>
        <taxon>Bacteria</taxon>
        <taxon>Pseudomonadati</taxon>
        <taxon>Kiritimatiellota</taxon>
        <taxon>Kiritimatiellia</taxon>
        <taxon>Kiritimatiellales</taxon>
        <taxon>Kiritimatiellaceae</taxon>
        <taxon>Kiritimatiella</taxon>
    </lineage>
</organism>
<dbReference type="RefSeq" id="WP_160300708.1">
    <property type="nucleotide sequence ID" value="NZ_CP010904.1"/>
</dbReference>
<proteinExistence type="predicted"/>
<evidence type="ECO:0000259" key="3">
    <source>
        <dbReference type="Pfam" id="PF00759"/>
    </source>
</evidence>
<dbReference type="Gene3D" id="2.60.40.10">
    <property type="entry name" value="Immunoglobulins"/>
    <property type="match status" value="1"/>
</dbReference>
<feature type="domain" description="Glycoside hydrolase family 9" evidence="3">
    <location>
        <begin position="145"/>
        <end position="249"/>
    </location>
</feature>
<dbReference type="InterPro" id="IPR004197">
    <property type="entry name" value="Cellulase_Ig-like"/>
</dbReference>
<dbReference type="OrthoDB" id="9808897at2"/>
<dbReference type="Gene3D" id="1.50.10.10">
    <property type="match status" value="1"/>
</dbReference>
<reference evidence="5" key="1">
    <citation type="submission" date="2015-02" db="EMBL/GenBank/DDBJ databases">
        <title>Description and complete genome sequence of the first cultured representative of the subdivision 5 of the Verrucomicrobia phylum.</title>
        <authorList>
            <person name="Spring S."/>
            <person name="Bunk B."/>
            <person name="Sproer C."/>
            <person name="Klenk H.-P."/>
        </authorList>
    </citation>
    <scope>NUCLEOTIDE SEQUENCE [LARGE SCALE GENOMIC DNA]</scope>
    <source>
        <strain evidence="5">L21-Fru-AB</strain>
    </source>
</reference>
<keyword evidence="4" id="KW-0378">Hydrolase</keyword>
<keyword evidence="2" id="KW-0624">Polysaccharide degradation</keyword>
<keyword evidence="5" id="KW-1185">Reference proteome</keyword>
<dbReference type="CDD" id="cd02850">
    <property type="entry name" value="E_set_Cellulase_N"/>
    <property type="match status" value="1"/>
</dbReference>
<name>A0A0G3EDQ6_9BACT</name>
<dbReference type="InterPro" id="IPR001701">
    <property type="entry name" value="Glyco_hydro_9"/>
</dbReference>
<dbReference type="STRING" id="1307763.L21SP4_01220"/>
<sequence length="602" mass="67736">MNIRGALSSDLQLSVSHLGYRPDSPKTVTLVGATKDDLPEQIPFYLRRAIPRLKRTQERPDAFGVHFPWPFDPMNGEVQPERGEGPGRYVYEGMLVREETRWGTVWQGDFSSFCEPGAWAIETEYQISPPFMIRDRVYERLELGFLNFLHAQRCGCEVPGVHEACHLDDGVLEDGTPWPAAGGWHDAGDVRKWLALTQGNLEGLVTVAEHGHHAFRDRACDEIRWGNHLFHAMITEEGQVFEDVAGGEVPPVIMESSGNLEDAWWYENHPGCSAAQSDNRWTDNRPGSGDERLVRRFYNPAVQFAFVHHQRQCSRVLPDADGVRCRMLAERAWRYGRGRGHDGRTLFVAQELLAALEMNEMDAVRELAGELIARQETGDETIRGFFYEKDRVDAYRSITFAESPVWALLKLIEFAPAGLDDLIGRAREAVAFYCDGYLVTDAASNPFSLVPYGVYVDPPHPGHQTFRDAGGGRGIRSFIQVFGRQGVIHGTSGVVLAHAAVLAKAAALLDRPEWRRLAERQIQWTLGHNIVNRSLYNGIGYRQPVFYGALTTQIPDATCVGFIGRPDDTPYLEESLALIWSTLEIWDVPYHHLMKALPWITG</sequence>
<protein>
    <submittedName>
        <fullName evidence="4">Glycosyl hydrolase family 9</fullName>
    </submittedName>
</protein>
<dbReference type="SUPFAM" id="SSF48208">
    <property type="entry name" value="Six-hairpin glycosidases"/>
    <property type="match status" value="1"/>
</dbReference>
<gene>
    <name evidence="4" type="ORF">L21SP4_01220</name>
</gene>
<dbReference type="Proteomes" id="UP000035268">
    <property type="component" value="Chromosome"/>
</dbReference>
<dbReference type="EMBL" id="CP010904">
    <property type="protein sequence ID" value="AKJ64468.1"/>
    <property type="molecule type" value="Genomic_DNA"/>
</dbReference>
<dbReference type="Pfam" id="PF00759">
    <property type="entry name" value="Glyco_hydro_9"/>
    <property type="match status" value="1"/>
</dbReference>
<evidence type="ECO:0000313" key="4">
    <source>
        <dbReference type="EMBL" id="AKJ64468.1"/>
    </source>
</evidence>
<evidence type="ECO:0000256" key="2">
    <source>
        <dbReference type="ARBA" id="ARBA00023326"/>
    </source>
</evidence>
<accession>A0A0G3EDQ6</accession>
<dbReference type="GO" id="GO:0000272">
    <property type="term" value="P:polysaccharide catabolic process"/>
    <property type="evidence" value="ECO:0007669"/>
    <property type="project" value="UniProtKB-KW"/>
</dbReference>
<dbReference type="InterPro" id="IPR012341">
    <property type="entry name" value="6hp_glycosidase-like_sf"/>
</dbReference>
<keyword evidence="1" id="KW-0119">Carbohydrate metabolism</keyword>